<dbReference type="EMBL" id="JAFDVD010000021">
    <property type="protein sequence ID" value="MBM6402096.1"/>
    <property type="molecule type" value="Genomic_DNA"/>
</dbReference>
<keyword evidence="2" id="KW-1185">Reference proteome</keyword>
<dbReference type="Gene3D" id="3.40.50.300">
    <property type="entry name" value="P-loop containing nucleotide triphosphate hydrolases"/>
    <property type="match status" value="1"/>
</dbReference>
<accession>A0ABS2CQE2</accession>
<comment type="caution">
    <text evidence="1">The sequence shown here is derived from an EMBL/GenBank/DDBJ whole genome shotgun (WGS) entry which is preliminary data.</text>
</comment>
<dbReference type="InterPro" id="IPR027417">
    <property type="entry name" value="P-loop_NTPase"/>
</dbReference>
<dbReference type="Pfam" id="PF13671">
    <property type="entry name" value="AAA_33"/>
    <property type="match status" value="1"/>
</dbReference>
<dbReference type="SUPFAM" id="SSF52540">
    <property type="entry name" value="P-loop containing nucleoside triphosphate hydrolases"/>
    <property type="match status" value="1"/>
</dbReference>
<dbReference type="RefSeq" id="WP_204132567.1">
    <property type="nucleotide sequence ID" value="NZ_JAFDVD010000021.1"/>
</dbReference>
<dbReference type="Proteomes" id="UP001430172">
    <property type="component" value="Unassembled WGS sequence"/>
</dbReference>
<proteinExistence type="predicted"/>
<gene>
    <name evidence="1" type="ORF">JQN70_16985</name>
</gene>
<evidence type="ECO:0000313" key="2">
    <source>
        <dbReference type="Proteomes" id="UP001430172"/>
    </source>
</evidence>
<sequence length="180" mass="18854">MTRRSAEGAVYVVSGPPGSGKSTVAALLAEDGDSSALVDGDAFFGFLRRGFVEPWRPAAHEQNAAVLEASAAATGRLARDGRTVVHDGVVGPWFLERFAAACAVADLHYVVLLPPLAVLLDRVTTRRDHPFDDVEAARHMHAAFVAAAPDPRHVIAGEDGPGATADAVRRAAAAGRLRVT</sequence>
<protein>
    <submittedName>
        <fullName evidence="1">AAA family ATPase</fullName>
    </submittedName>
</protein>
<name>A0ABS2CQE2_9MICO</name>
<reference evidence="1" key="1">
    <citation type="submission" date="2021-02" db="EMBL/GenBank/DDBJ databases">
        <title>Phycicoccus sp. MQZ13P-5T, whole genome shotgun sequence.</title>
        <authorList>
            <person name="Tuo L."/>
        </authorList>
    </citation>
    <scope>NUCLEOTIDE SEQUENCE</scope>
    <source>
        <strain evidence="1">MQZ13P-5</strain>
    </source>
</reference>
<organism evidence="1 2">
    <name type="scientific">Phycicoccus sonneratiae</name>
    <dbReference type="NCBI Taxonomy" id="2807628"/>
    <lineage>
        <taxon>Bacteria</taxon>
        <taxon>Bacillati</taxon>
        <taxon>Actinomycetota</taxon>
        <taxon>Actinomycetes</taxon>
        <taxon>Micrococcales</taxon>
        <taxon>Intrasporangiaceae</taxon>
        <taxon>Phycicoccus</taxon>
    </lineage>
</organism>
<evidence type="ECO:0000313" key="1">
    <source>
        <dbReference type="EMBL" id="MBM6402096.1"/>
    </source>
</evidence>